<proteinExistence type="predicted"/>
<organism evidence="1 2">
    <name type="scientific">Coniosporium tulheliwenetii</name>
    <dbReference type="NCBI Taxonomy" id="3383036"/>
    <lineage>
        <taxon>Eukaryota</taxon>
        <taxon>Fungi</taxon>
        <taxon>Dikarya</taxon>
        <taxon>Ascomycota</taxon>
        <taxon>Pezizomycotina</taxon>
        <taxon>Dothideomycetes</taxon>
        <taxon>Dothideomycetes incertae sedis</taxon>
        <taxon>Coniosporium</taxon>
    </lineage>
</organism>
<dbReference type="EMBL" id="JAPDRP010000027">
    <property type="protein sequence ID" value="KAJ9635522.1"/>
    <property type="molecule type" value="Genomic_DNA"/>
</dbReference>
<keyword evidence="2" id="KW-1185">Reference proteome</keyword>
<evidence type="ECO:0000313" key="1">
    <source>
        <dbReference type="EMBL" id="KAJ9635522.1"/>
    </source>
</evidence>
<name>A0ACC2YJP7_9PEZI</name>
<dbReference type="Proteomes" id="UP001172680">
    <property type="component" value="Unassembled WGS sequence"/>
</dbReference>
<accession>A0ACC2YJP7</accession>
<protein>
    <submittedName>
        <fullName evidence="1">Uncharacterized protein</fullName>
    </submittedName>
</protein>
<gene>
    <name evidence="1" type="ORF">H2199_008525</name>
</gene>
<sequence length="202" mass="22378">MRDEAALRSDTPYLYKHVSHHAAVEVDQEYPKSSSSHNYNTTKTSNKSRPPTSILNMPSHHSYGTMEKRISDECSSCRNDYNIELNEIHVRRLSNASDFGQSPLEHGRGSCDYDVDLEEVSFGRPAHVADLELGALRCARCIKEDKSRTMAWKFLLCCLGILLLIGLLGALVWGLGALVNAPGRVDAPGQVDDPMNAYMPGN</sequence>
<evidence type="ECO:0000313" key="2">
    <source>
        <dbReference type="Proteomes" id="UP001172680"/>
    </source>
</evidence>
<reference evidence="1" key="1">
    <citation type="submission" date="2022-10" db="EMBL/GenBank/DDBJ databases">
        <title>Culturing micro-colonial fungi from biological soil crusts in the Mojave desert and describing Neophaeococcomyces mojavensis, and introducing the new genera and species Taxawa tesnikishii.</title>
        <authorList>
            <person name="Kurbessoian T."/>
            <person name="Stajich J.E."/>
        </authorList>
    </citation>
    <scope>NUCLEOTIDE SEQUENCE</scope>
    <source>
        <strain evidence="1">JES_115</strain>
    </source>
</reference>
<comment type="caution">
    <text evidence="1">The sequence shown here is derived from an EMBL/GenBank/DDBJ whole genome shotgun (WGS) entry which is preliminary data.</text>
</comment>